<accession>A0A1M7IGE3</accession>
<reference evidence="1 2" key="1">
    <citation type="submission" date="2016-11" db="EMBL/GenBank/DDBJ databases">
        <authorList>
            <person name="Jaros S."/>
            <person name="Januszkiewicz K."/>
            <person name="Wedrychowicz H."/>
        </authorList>
    </citation>
    <scope>NUCLEOTIDE SEQUENCE [LARGE SCALE GENOMIC DNA]</scope>
    <source>
        <strain evidence="1 2">Y1</strain>
    </source>
</reference>
<evidence type="ECO:0000313" key="1">
    <source>
        <dbReference type="EMBL" id="SHM39643.1"/>
    </source>
</evidence>
<sequence>MKKVILKWKVARKPEKAAKKSASHFTFRTCTTKCGE</sequence>
<organism evidence="1 2">
    <name type="scientific">Ruminococcus flavefaciens</name>
    <dbReference type="NCBI Taxonomy" id="1265"/>
    <lineage>
        <taxon>Bacteria</taxon>
        <taxon>Bacillati</taxon>
        <taxon>Bacillota</taxon>
        <taxon>Clostridia</taxon>
        <taxon>Eubacteriales</taxon>
        <taxon>Oscillospiraceae</taxon>
        <taxon>Ruminococcus</taxon>
    </lineage>
</organism>
<gene>
    <name evidence="1" type="ORF">SAMN04487860_10494</name>
</gene>
<dbReference type="AlphaFoldDB" id="A0A1M7IGE3"/>
<protein>
    <submittedName>
        <fullName evidence="1">Uncharacterized protein</fullName>
    </submittedName>
</protein>
<evidence type="ECO:0000313" key="2">
    <source>
        <dbReference type="Proteomes" id="UP000184394"/>
    </source>
</evidence>
<dbReference type="Proteomes" id="UP000184394">
    <property type="component" value="Unassembled WGS sequence"/>
</dbReference>
<dbReference type="EMBL" id="FRCT01000004">
    <property type="protein sequence ID" value="SHM39643.1"/>
    <property type="molecule type" value="Genomic_DNA"/>
</dbReference>
<proteinExistence type="predicted"/>
<name>A0A1M7IGE3_RUMFL</name>